<dbReference type="EMBL" id="UINC01070160">
    <property type="protein sequence ID" value="SVC04088.1"/>
    <property type="molecule type" value="Genomic_DNA"/>
</dbReference>
<feature type="non-terminal residue" evidence="1">
    <location>
        <position position="1"/>
    </location>
</feature>
<proteinExistence type="predicted"/>
<sequence length="54" mass="6349">NRPNLNAAKQATHYIDIVLSLKPQVNPNTDVEKEEFRFKRNIFIANEYLAEFDL</sequence>
<gene>
    <name evidence="1" type="ORF">METZ01_LOCUS256942</name>
</gene>
<name>A0A382IX29_9ZZZZ</name>
<dbReference type="AlphaFoldDB" id="A0A382IX29"/>
<organism evidence="1">
    <name type="scientific">marine metagenome</name>
    <dbReference type="NCBI Taxonomy" id="408172"/>
    <lineage>
        <taxon>unclassified sequences</taxon>
        <taxon>metagenomes</taxon>
        <taxon>ecological metagenomes</taxon>
    </lineage>
</organism>
<evidence type="ECO:0000313" key="1">
    <source>
        <dbReference type="EMBL" id="SVC04088.1"/>
    </source>
</evidence>
<reference evidence="1" key="1">
    <citation type="submission" date="2018-05" db="EMBL/GenBank/DDBJ databases">
        <authorList>
            <person name="Lanie J.A."/>
            <person name="Ng W.-L."/>
            <person name="Kazmierczak K.M."/>
            <person name="Andrzejewski T.M."/>
            <person name="Davidsen T.M."/>
            <person name="Wayne K.J."/>
            <person name="Tettelin H."/>
            <person name="Glass J.I."/>
            <person name="Rusch D."/>
            <person name="Podicherti R."/>
            <person name="Tsui H.-C.T."/>
            <person name="Winkler M.E."/>
        </authorList>
    </citation>
    <scope>NUCLEOTIDE SEQUENCE</scope>
</reference>
<accession>A0A382IX29</accession>
<protein>
    <submittedName>
        <fullName evidence="1">Uncharacterized protein</fullName>
    </submittedName>
</protein>